<gene>
    <name evidence="1" type="ORF">AKO1_002230</name>
</gene>
<dbReference type="EMBL" id="JAOPGA020002027">
    <property type="protein sequence ID" value="KAL0492110.1"/>
    <property type="molecule type" value="Genomic_DNA"/>
</dbReference>
<dbReference type="AlphaFoldDB" id="A0AAW2ZRM3"/>
<evidence type="ECO:0000313" key="2">
    <source>
        <dbReference type="Proteomes" id="UP001431209"/>
    </source>
</evidence>
<organism evidence="1 2">
    <name type="scientific">Acrasis kona</name>
    <dbReference type="NCBI Taxonomy" id="1008807"/>
    <lineage>
        <taxon>Eukaryota</taxon>
        <taxon>Discoba</taxon>
        <taxon>Heterolobosea</taxon>
        <taxon>Tetramitia</taxon>
        <taxon>Eutetramitia</taxon>
        <taxon>Acrasidae</taxon>
        <taxon>Acrasis</taxon>
    </lineage>
</organism>
<reference evidence="1 2" key="1">
    <citation type="submission" date="2024-03" db="EMBL/GenBank/DDBJ databases">
        <title>The Acrasis kona genome and developmental transcriptomes reveal deep origins of eukaryotic multicellular pathways.</title>
        <authorList>
            <person name="Sheikh S."/>
            <person name="Fu C.-J."/>
            <person name="Brown M.W."/>
            <person name="Baldauf S.L."/>
        </authorList>
    </citation>
    <scope>NUCLEOTIDE SEQUENCE [LARGE SCALE GENOMIC DNA]</scope>
    <source>
        <strain evidence="1 2">ATCC MYA-3509</strain>
    </source>
</reference>
<sequence length="469" mass="54009">MVKGIIDWDMTIMTPFLARTSWKQFYGLLTDFVSWYVLKEDFVVKVDLLVDTFLTNVNDTNILLDEILVVITNLNEPNLLDLVMKNLDATSFDFFLYFYQRMIELGRYSVVNILKKNKNYMFVHLLMEYRTPLAKRCALAEYYPLDVKQWTQVIERVCKGEVSVLWQLTANIKSSVNDIIALSKALHGLNITKSVPNLLRSLFKQNGIGAPELLATLQQRYKDKDLDACDSIVSTGIITNQLVGELDSSNDEKYKQFLLDAFAFRLGSQQFFDIAKKYDISFDSDKYIVSKLKNLEFQICHDIVRSGTSLGNQALHQIFLSVIKKINKKIYLPFTKKDTKTNDLKILEFCYKELAANGKAVDPRILKRKYSKLFKDTYLQWNNVYDTRVVPIASDNQCLYSSIDYGMRRGGYLRVRSEVANYIREVLKDYLGEKIESALLLNLGGLAGDLIRQMSDSVGLVGWFFINNC</sequence>
<evidence type="ECO:0000313" key="1">
    <source>
        <dbReference type="EMBL" id="KAL0492110.1"/>
    </source>
</evidence>
<accession>A0AAW2ZRM3</accession>
<name>A0AAW2ZRM3_9EUKA</name>
<protein>
    <submittedName>
        <fullName evidence="1">Uncharacterized protein</fullName>
    </submittedName>
</protein>
<dbReference type="Proteomes" id="UP001431209">
    <property type="component" value="Unassembled WGS sequence"/>
</dbReference>
<keyword evidence="2" id="KW-1185">Reference proteome</keyword>
<proteinExistence type="predicted"/>
<comment type="caution">
    <text evidence="1">The sequence shown here is derived from an EMBL/GenBank/DDBJ whole genome shotgun (WGS) entry which is preliminary data.</text>
</comment>